<dbReference type="STRING" id="350058.Mvan_4941"/>
<dbReference type="InterPro" id="IPR036388">
    <property type="entry name" value="WH-like_DNA-bd_sf"/>
</dbReference>
<organism evidence="6 7">
    <name type="scientific">Mycolicibacterium vanbaalenii (strain DSM 7251 / JCM 13017 / BCRC 16820 / KCTC 9966 / NRRL B-24157 / PYR-1)</name>
    <name type="common">Mycobacterium vanbaalenii</name>
    <dbReference type="NCBI Taxonomy" id="350058"/>
    <lineage>
        <taxon>Bacteria</taxon>
        <taxon>Bacillati</taxon>
        <taxon>Actinomycetota</taxon>
        <taxon>Actinomycetes</taxon>
        <taxon>Mycobacteriales</taxon>
        <taxon>Mycobacteriaceae</taxon>
        <taxon>Mycolicibacterium</taxon>
    </lineage>
</organism>
<keyword evidence="1" id="KW-0805">Transcription regulation</keyword>
<accession>A1TEW3</accession>
<gene>
    <name evidence="6" type="ordered locus">Mvan_4941</name>
</gene>
<dbReference type="HOGENOM" id="CLU_068247_0_0_11"/>
<evidence type="ECO:0000256" key="2">
    <source>
        <dbReference type="ARBA" id="ARBA00023125"/>
    </source>
</evidence>
<reference evidence="6" key="1">
    <citation type="submission" date="2006-12" db="EMBL/GenBank/DDBJ databases">
        <title>Complete sequence of Mycobacterium vanbaalenii PYR-1.</title>
        <authorList>
            <consortium name="US DOE Joint Genome Institute"/>
            <person name="Copeland A."/>
            <person name="Lucas S."/>
            <person name="Lapidus A."/>
            <person name="Barry K."/>
            <person name="Detter J.C."/>
            <person name="Glavina del Rio T."/>
            <person name="Hammon N."/>
            <person name="Israni S."/>
            <person name="Dalin E."/>
            <person name="Tice H."/>
            <person name="Pitluck S."/>
            <person name="Singan V."/>
            <person name="Schmutz J."/>
            <person name="Larimer F."/>
            <person name="Land M."/>
            <person name="Hauser L."/>
            <person name="Kyrpides N."/>
            <person name="Anderson I.J."/>
            <person name="Miller C."/>
            <person name="Richardson P."/>
        </authorList>
    </citation>
    <scope>NUCLEOTIDE SEQUENCE [LARGE SCALE GENOMIC DNA]</scope>
    <source>
        <strain evidence="6">PYR-1</strain>
    </source>
</reference>
<dbReference type="Gene3D" id="1.10.10.10">
    <property type="entry name" value="Winged helix-like DNA-binding domain superfamily/Winged helix DNA-binding domain"/>
    <property type="match status" value="2"/>
</dbReference>
<dbReference type="GO" id="GO:0003677">
    <property type="term" value="F:DNA binding"/>
    <property type="evidence" value="ECO:0007669"/>
    <property type="project" value="UniProtKB-KW"/>
</dbReference>
<dbReference type="AlphaFoldDB" id="A1TEW3"/>
<dbReference type="eggNOG" id="COG1733">
    <property type="taxonomic scope" value="Bacteria"/>
</dbReference>
<keyword evidence="3" id="KW-0804">Transcription</keyword>
<dbReference type="Pfam" id="PF01638">
    <property type="entry name" value="HxlR"/>
    <property type="match status" value="2"/>
</dbReference>
<dbReference type="InterPro" id="IPR002577">
    <property type="entry name" value="HTH_HxlR"/>
</dbReference>
<proteinExistence type="predicted"/>
<feature type="domain" description="HTH hxlR-type" evidence="5">
    <location>
        <begin position="166"/>
        <end position="258"/>
    </location>
</feature>
<evidence type="ECO:0000256" key="4">
    <source>
        <dbReference type="SAM" id="MobiDB-lite"/>
    </source>
</evidence>
<protein>
    <submittedName>
        <fullName evidence="6">Transcriptional regulator, HxlR family</fullName>
    </submittedName>
</protein>
<evidence type="ECO:0000313" key="7">
    <source>
        <dbReference type="Proteomes" id="UP000009159"/>
    </source>
</evidence>
<keyword evidence="2" id="KW-0238">DNA-binding</keyword>
<keyword evidence="7" id="KW-1185">Reference proteome</keyword>
<feature type="domain" description="HTH hxlR-type" evidence="5">
    <location>
        <begin position="4"/>
        <end position="103"/>
    </location>
</feature>
<feature type="region of interest" description="Disordered" evidence="4">
    <location>
        <begin position="135"/>
        <end position="162"/>
    </location>
</feature>
<dbReference type="InterPro" id="IPR036390">
    <property type="entry name" value="WH_DNA-bd_sf"/>
</dbReference>
<dbReference type="PANTHER" id="PTHR33204">
    <property type="entry name" value="TRANSCRIPTIONAL REGULATOR, MARR FAMILY"/>
    <property type="match status" value="1"/>
</dbReference>
<evidence type="ECO:0000256" key="3">
    <source>
        <dbReference type="ARBA" id="ARBA00023163"/>
    </source>
</evidence>
<dbReference type="KEGG" id="mva:Mvan_4941"/>
<evidence type="ECO:0000256" key="1">
    <source>
        <dbReference type="ARBA" id="ARBA00023015"/>
    </source>
</evidence>
<dbReference type="SUPFAM" id="SSF46785">
    <property type="entry name" value="Winged helix' DNA-binding domain"/>
    <property type="match status" value="2"/>
</dbReference>
<dbReference type="PANTHER" id="PTHR33204:SF18">
    <property type="entry name" value="TRANSCRIPTIONAL REGULATORY PROTEIN"/>
    <property type="match status" value="1"/>
</dbReference>
<sequence>MAGTPNAVARMLSLLGDEWTLLIVQRALLGARRYGDFAAALPVSNTVLSGRLQSLTADGLLIRSQYQSNPPRSEYLPTSMGRSLWPMLTSIWEWERRWVPEHAEPLPRMHHATCGRPFQPVVTCRACDGPASGKDVAAQWGPSGSWERSIPSGTNRRRSSGRRSGAALLFPQTMSVVGDRWAFALLVAAFVGVGRFTDFQAQLGAPPATIADRLSVFTDENILGQSGGRYGLTEKGLAFFPVLVCALAWAQRWLPSPEGPAVLLTHTACDRRFAPVLVCDQCGNRLRAEQVLPVS</sequence>
<dbReference type="EMBL" id="CP000511">
    <property type="protein sequence ID" value="ABM15713.1"/>
    <property type="molecule type" value="Genomic_DNA"/>
</dbReference>
<dbReference type="Proteomes" id="UP000009159">
    <property type="component" value="Chromosome"/>
</dbReference>
<name>A1TEW3_MYCVP</name>
<evidence type="ECO:0000313" key="6">
    <source>
        <dbReference type="EMBL" id="ABM15713.1"/>
    </source>
</evidence>
<evidence type="ECO:0000259" key="5">
    <source>
        <dbReference type="PROSITE" id="PS51118"/>
    </source>
</evidence>
<dbReference type="PROSITE" id="PS51118">
    <property type="entry name" value="HTH_HXLR"/>
    <property type="match status" value="2"/>
</dbReference>